<dbReference type="SUPFAM" id="SSF47789">
    <property type="entry name" value="C-terminal domain of RNA polymerase alpha subunit"/>
    <property type="match status" value="1"/>
</dbReference>
<evidence type="ECO:0008006" key="3">
    <source>
        <dbReference type="Google" id="ProtNLM"/>
    </source>
</evidence>
<accession>A0ABW9ZXS2</accession>
<protein>
    <recommendedName>
        <fullName evidence="3">RNA polymerase, alpha chain C terminal domain</fullName>
    </recommendedName>
</protein>
<dbReference type="Proteomes" id="UP000753802">
    <property type="component" value="Unassembled WGS sequence"/>
</dbReference>
<evidence type="ECO:0000313" key="2">
    <source>
        <dbReference type="Proteomes" id="UP000753802"/>
    </source>
</evidence>
<proteinExistence type="predicted"/>
<organism evidence="1 2">
    <name type="scientific">Sediminibacterium roseum</name>
    <dbReference type="NCBI Taxonomy" id="1978412"/>
    <lineage>
        <taxon>Bacteria</taxon>
        <taxon>Pseudomonadati</taxon>
        <taxon>Bacteroidota</taxon>
        <taxon>Chitinophagia</taxon>
        <taxon>Chitinophagales</taxon>
        <taxon>Chitinophagaceae</taxon>
        <taxon>Sediminibacterium</taxon>
    </lineage>
</organism>
<dbReference type="EMBL" id="JAACJS010000015">
    <property type="protein sequence ID" value="NCI51961.1"/>
    <property type="molecule type" value="Genomic_DNA"/>
</dbReference>
<gene>
    <name evidence="1" type="ORF">GWC95_18700</name>
</gene>
<evidence type="ECO:0000313" key="1">
    <source>
        <dbReference type="EMBL" id="NCI51961.1"/>
    </source>
</evidence>
<name>A0ABW9ZXS2_9BACT</name>
<comment type="caution">
    <text evidence="1">The sequence shown here is derived from an EMBL/GenBank/DDBJ whole genome shotgun (WGS) entry which is preliminary data.</text>
</comment>
<keyword evidence="2" id="KW-1185">Reference proteome</keyword>
<dbReference type="Gene3D" id="1.10.150.20">
    <property type="entry name" value="5' to 3' exonuclease, C-terminal subdomain"/>
    <property type="match status" value="1"/>
</dbReference>
<dbReference type="NCBIfam" id="NF005841">
    <property type="entry name" value="PRK07758.1"/>
    <property type="match status" value="1"/>
</dbReference>
<reference evidence="1 2" key="1">
    <citation type="submission" date="2020-01" db="EMBL/GenBank/DDBJ databases">
        <title>Genome analysis.</title>
        <authorList>
            <person name="Wu S."/>
            <person name="Wang G."/>
        </authorList>
    </citation>
    <scope>NUCLEOTIDE SEQUENCE [LARGE SCALE GENOMIC DNA]</scope>
    <source>
        <strain evidence="1 2">SYL130</strain>
    </source>
</reference>
<sequence length="93" mass="10055">MRSQRTCPNGHTYYKTSDCPTCPVCEAVKKPAGGFLSLLSAPARRALASKNIQTEKQLSQCTEKEILALHGVGPAAIPVLKKALQEKGLTFKK</sequence>